<keyword evidence="6 7" id="KW-0472">Membrane</keyword>
<evidence type="ECO:0000256" key="3">
    <source>
        <dbReference type="ARBA" id="ARBA00022475"/>
    </source>
</evidence>
<feature type="transmembrane region" description="Helical" evidence="7">
    <location>
        <begin position="65"/>
        <end position="89"/>
    </location>
</feature>
<reference evidence="8 9" key="1">
    <citation type="journal article" date="2010" name="Stand. Genomic Sci.">
        <title>Complete genome sequence of Segniliparus rotundus type strain (CDC 1076).</title>
        <authorList>
            <person name="Sikorski J."/>
            <person name="Lapidus A."/>
            <person name="Copeland A."/>
            <person name="Misra M."/>
            <person name="Glavina Del Rio T."/>
            <person name="Nolan M."/>
            <person name="Lucas S."/>
            <person name="Chen F."/>
            <person name="Tice H."/>
            <person name="Cheng J.F."/>
            <person name="Jando M."/>
            <person name="Schneider S."/>
            <person name="Bruce D."/>
            <person name="Goodwin L."/>
            <person name="Pitluck S."/>
            <person name="Liolios K."/>
            <person name="Mikhailova N."/>
            <person name="Pati A."/>
            <person name="Ivanova N."/>
            <person name="Mavromatis K."/>
            <person name="Chen A."/>
            <person name="Palaniappan K."/>
            <person name="Chertkov O."/>
            <person name="Land M."/>
            <person name="Hauser L."/>
            <person name="Chang Y.J."/>
            <person name="Jeffries C.D."/>
            <person name="Brettin T."/>
            <person name="Detter J.C."/>
            <person name="Han C."/>
            <person name="Rohde M."/>
            <person name="Goker M."/>
            <person name="Bristow J."/>
            <person name="Eisen J.A."/>
            <person name="Markowitz V."/>
            <person name="Hugenholtz P."/>
            <person name="Kyrpides N.C."/>
            <person name="Klenk H.P."/>
        </authorList>
    </citation>
    <scope>NUCLEOTIDE SEQUENCE [LARGE SCALE GENOMIC DNA]</scope>
    <source>
        <strain evidence="9">ATCC BAA-972 / CDC 1076 / CIP 108378 / DSM 44985 / JCM 13578</strain>
    </source>
</reference>
<dbReference type="eggNOG" id="COG2259">
    <property type="taxonomic scope" value="Bacteria"/>
</dbReference>
<proteinExistence type="inferred from homology"/>
<comment type="subcellular location">
    <subcellularLocation>
        <location evidence="1">Cell membrane</location>
        <topology evidence="1">Multi-pass membrane protein</topology>
    </subcellularLocation>
</comment>
<dbReference type="InterPro" id="IPR051907">
    <property type="entry name" value="DoxX-like_oxidoreductase"/>
</dbReference>
<dbReference type="OrthoDB" id="1122432at2"/>
<keyword evidence="5 7" id="KW-1133">Transmembrane helix</keyword>
<name>D6ZCN3_SEGRD</name>
<protein>
    <submittedName>
        <fullName evidence="8">DoxX family protein</fullName>
    </submittedName>
</protein>
<dbReference type="Pfam" id="PF07681">
    <property type="entry name" value="DoxX"/>
    <property type="match status" value="1"/>
</dbReference>
<dbReference type="HOGENOM" id="CLU_058421_3_2_11"/>
<keyword evidence="3" id="KW-1003">Cell membrane</keyword>
<dbReference type="PANTHER" id="PTHR33452">
    <property type="entry name" value="OXIDOREDUCTASE CATD-RELATED"/>
    <property type="match status" value="1"/>
</dbReference>
<keyword evidence="9" id="KW-1185">Reference proteome</keyword>
<sequence length="155" mass="16105">MARGIRDVGLLLARLGFAFALLPHGWEKLHDIGFSGTADGFAKMGVPFPEVAAGVSIAGEFASSILLALGLLTPIAGLVAVVAMLGAVFTAPKHFFTAGAAHMDQGVVNLLDTHWAGSEAFVFAVAALALTVAGPGRFSVDKSLFGRPEWFAPRE</sequence>
<dbReference type="STRING" id="640132.Srot_0593"/>
<evidence type="ECO:0000256" key="4">
    <source>
        <dbReference type="ARBA" id="ARBA00022692"/>
    </source>
</evidence>
<keyword evidence="4 7" id="KW-0812">Transmembrane</keyword>
<accession>D6ZCN3</accession>
<dbReference type="Proteomes" id="UP000002247">
    <property type="component" value="Chromosome"/>
</dbReference>
<dbReference type="AlphaFoldDB" id="D6ZCN3"/>
<comment type="similarity">
    <text evidence="2">Belongs to the DoxX family.</text>
</comment>
<evidence type="ECO:0000256" key="6">
    <source>
        <dbReference type="ARBA" id="ARBA00023136"/>
    </source>
</evidence>
<evidence type="ECO:0000313" key="8">
    <source>
        <dbReference type="EMBL" id="ADG97075.1"/>
    </source>
</evidence>
<dbReference type="InterPro" id="IPR032808">
    <property type="entry name" value="DoxX"/>
</dbReference>
<organism evidence="8 9">
    <name type="scientific">Segniliparus rotundus (strain ATCC BAA-972 / CDC 1076 / CIP 108378 / DSM 44985 / JCM 13578)</name>
    <dbReference type="NCBI Taxonomy" id="640132"/>
    <lineage>
        <taxon>Bacteria</taxon>
        <taxon>Bacillati</taxon>
        <taxon>Actinomycetota</taxon>
        <taxon>Actinomycetes</taxon>
        <taxon>Mycobacteriales</taxon>
        <taxon>Segniliparaceae</taxon>
        <taxon>Segniliparus</taxon>
    </lineage>
</organism>
<dbReference type="EMBL" id="CP001958">
    <property type="protein sequence ID" value="ADG97075.1"/>
    <property type="molecule type" value="Genomic_DNA"/>
</dbReference>
<feature type="transmembrane region" description="Helical" evidence="7">
    <location>
        <begin position="120"/>
        <end position="140"/>
    </location>
</feature>
<evidence type="ECO:0000256" key="7">
    <source>
        <dbReference type="SAM" id="Phobius"/>
    </source>
</evidence>
<evidence type="ECO:0000313" key="9">
    <source>
        <dbReference type="Proteomes" id="UP000002247"/>
    </source>
</evidence>
<gene>
    <name evidence="8" type="ordered locus">Srot_0593</name>
</gene>
<dbReference type="GO" id="GO:0005886">
    <property type="term" value="C:plasma membrane"/>
    <property type="evidence" value="ECO:0007669"/>
    <property type="project" value="UniProtKB-SubCell"/>
</dbReference>
<dbReference type="KEGG" id="srt:Srot_0593"/>
<evidence type="ECO:0000256" key="2">
    <source>
        <dbReference type="ARBA" id="ARBA00006679"/>
    </source>
</evidence>
<dbReference type="PANTHER" id="PTHR33452:SF1">
    <property type="entry name" value="INNER MEMBRANE PROTEIN YPHA-RELATED"/>
    <property type="match status" value="1"/>
</dbReference>
<evidence type="ECO:0000256" key="1">
    <source>
        <dbReference type="ARBA" id="ARBA00004651"/>
    </source>
</evidence>
<evidence type="ECO:0000256" key="5">
    <source>
        <dbReference type="ARBA" id="ARBA00022989"/>
    </source>
</evidence>
<dbReference type="RefSeq" id="WP_013137531.1">
    <property type="nucleotide sequence ID" value="NC_014168.1"/>
</dbReference>